<dbReference type="OrthoDB" id="163794at2759"/>
<evidence type="ECO:0008006" key="9">
    <source>
        <dbReference type="Google" id="ProtNLM"/>
    </source>
</evidence>
<dbReference type="PANTHER" id="PTHR21346:SF10">
    <property type="entry name" value="TRANSMEMBRANE PROTEIN"/>
    <property type="match status" value="1"/>
</dbReference>
<evidence type="ECO:0000256" key="3">
    <source>
        <dbReference type="ARBA" id="ARBA00022692"/>
    </source>
</evidence>
<dbReference type="EMBL" id="FN647812">
    <property type="protein sequence ID" value="CBN78386.1"/>
    <property type="molecule type" value="Genomic_DNA"/>
</dbReference>
<evidence type="ECO:0000313" key="8">
    <source>
        <dbReference type="Proteomes" id="UP000002630"/>
    </source>
</evidence>
<dbReference type="EMBL" id="FN649727">
    <property type="protein sequence ID" value="CBN78386.1"/>
    <property type="molecule type" value="Genomic_DNA"/>
</dbReference>
<evidence type="ECO:0000256" key="1">
    <source>
        <dbReference type="ARBA" id="ARBA00004370"/>
    </source>
</evidence>
<keyword evidence="5 6" id="KW-0472">Membrane</keyword>
<organism evidence="7 8">
    <name type="scientific">Ectocarpus siliculosus</name>
    <name type="common">Brown alga</name>
    <name type="synonym">Conferva siliculosa</name>
    <dbReference type="NCBI Taxonomy" id="2880"/>
    <lineage>
        <taxon>Eukaryota</taxon>
        <taxon>Sar</taxon>
        <taxon>Stramenopiles</taxon>
        <taxon>Ochrophyta</taxon>
        <taxon>PX clade</taxon>
        <taxon>Phaeophyceae</taxon>
        <taxon>Ectocarpales</taxon>
        <taxon>Ectocarpaceae</taxon>
        <taxon>Ectocarpus</taxon>
    </lineage>
</organism>
<dbReference type="Proteomes" id="UP000002630">
    <property type="component" value="Linkage Group LG02"/>
</dbReference>
<dbReference type="STRING" id="2880.D8LD19"/>
<evidence type="ECO:0000256" key="6">
    <source>
        <dbReference type="SAM" id="Phobius"/>
    </source>
</evidence>
<evidence type="ECO:0000313" key="7">
    <source>
        <dbReference type="EMBL" id="CBN78386.1"/>
    </source>
</evidence>
<dbReference type="Pfam" id="PF04930">
    <property type="entry name" value="FUN14"/>
    <property type="match status" value="1"/>
</dbReference>
<protein>
    <recommendedName>
        <fullName evidence="9">EF-hand domain-containing protein</fullName>
    </recommendedName>
</protein>
<keyword evidence="4 6" id="KW-1133">Transmembrane helix</keyword>
<proteinExistence type="inferred from homology"/>
<evidence type="ECO:0000256" key="2">
    <source>
        <dbReference type="ARBA" id="ARBA00009160"/>
    </source>
</evidence>
<name>D8LD19_ECTSI</name>
<dbReference type="eggNOG" id="ENOG502S850">
    <property type="taxonomic scope" value="Eukaryota"/>
</dbReference>
<comment type="similarity">
    <text evidence="2">Belongs to the FUN14 family.</text>
</comment>
<reference evidence="7 8" key="1">
    <citation type="journal article" date="2010" name="Nature">
        <title>The Ectocarpus genome and the independent evolution of multicellularity in brown algae.</title>
        <authorList>
            <person name="Cock J.M."/>
            <person name="Sterck L."/>
            <person name="Rouze P."/>
            <person name="Scornet D."/>
            <person name="Allen A.E."/>
            <person name="Amoutzias G."/>
            <person name="Anthouard V."/>
            <person name="Artiguenave F."/>
            <person name="Aury J.M."/>
            <person name="Badger J.H."/>
            <person name="Beszteri B."/>
            <person name="Billiau K."/>
            <person name="Bonnet E."/>
            <person name="Bothwell J.H."/>
            <person name="Bowler C."/>
            <person name="Boyen C."/>
            <person name="Brownlee C."/>
            <person name="Carrano C.J."/>
            <person name="Charrier B."/>
            <person name="Cho G.Y."/>
            <person name="Coelho S.M."/>
            <person name="Collen J."/>
            <person name="Corre E."/>
            <person name="Da Silva C."/>
            <person name="Delage L."/>
            <person name="Delaroque N."/>
            <person name="Dittami S.M."/>
            <person name="Doulbeau S."/>
            <person name="Elias M."/>
            <person name="Farnham G."/>
            <person name="Gachon C.M."/>
            <person name="Gschloessl B."/>
            <person name="Heesch S."/>
            <person name="Jabbari K."/>
            <person name="Jubin C."/>
            <person name="Kawai H."/>
            <person name="Kimura K."/>
            <person name="Kloareg B."/>
            <person name="Kupper F.C."/>
            <person name="Lang D."/>
            <person name="Le Bail A."/>
            <person name="Leblanc C."/>
            <person name="Lerouge P."/>
            <person name="Lohr M."/>
            <person name="Lopez P.J."/>
            <person name="Martens C."/>
            <person name="Maumus F."/>
            <person name="Michel G."/>
            <person name="Miranda-Saavedra D."/>
            <person name="Morales J."/>
            <person name="Moreau H."/>
            <person name="Motomura T."/>
            <person name="Nagasato C."/>
            <person name="Napoli C.A."/>
            <person name="Nelson D.R."/>
            <person name="Nyvall-Collen P."/>
            <person name="Peters A.F."/>
            <person name="Pommier C."/>
            <person name="Potin P."/>
            <person name="Poulain J."/>
            <person name="Quesneville H."/>
            <person name="Read B."/>
            <person name="Rensing S.A."/>
            <person name="Ritter A."/>
            <person name="Rousvoal S."/>
            <person name="Samanta M."/>
            <person name="Samson G."/>
            <person name="Schroeder D.C."/>
            <person name="Segurens B."/>
            <person name="Strittmatter M."/>
            <person name="Tonon T."/>
            <person name="Tregear J.W."/>
            <person name="Valentin K."/>
            <person name="von Dassow P."/>
            <person name="Yamagishi T."/>
            <person name="Van de Peer Y."/>
            <person name="Wincker P."/>
        </authorList>
    </citation>
    <scope>NUCLEOTIDE SEQUENCE [LARGE SCALE GENOMIC DNA]</scope>
    <source>
        <strain evidence="8">Ec32 / CCAP1310/4</strain>
    </source>
</reference>
<evidence type="ECO:0000256" key="5">
    <source>
        <dbReference type="ARBA" id="ARBA00023136"/>
    </source>
</evidence>
<evidence type="ECO:0000256" key="4">
    <source>
        <dbReference type="ARBA" id="ARBA00022989"/>
    </source>
</evidence>
<feature type="transmembrane region" description="Helical" evidence="6">
    <location>
        <begin position="130"/>
        <end position="152"/>
    </location>
</feature>
<dbReference type="PANTHER" id="PTHR21346">
    <property type="entry name" value="FUN14 DOMAIN CONTAINING"/>
    <property type="match status" value="1"/>
</dbReference>
<dbReference type="InterPro" id="IPR007014">
    <property type="entry name" value="FUN14"/>
</dbReference>
<comment type="subcellular location">
    <subcellularLocation>
        <location evidence="1">Membrane</location>
    </subcellularLocation>
</comment>
<keyword evidence="8" id="KW-1185">Reference proteome</keyword>
<dbReference type="GO" id="GO:0016020">
    <property type="term" value="C:membrane"/>
    <property type="evidence" value="ECO:0007669"/>
    <property type="project" value="UniProtKB-SubCell"/>
</dbReference>
<sequence length="210" mass="21827">MTSRRRESTGGRGVHMRPCAGFTNFPASRFGNTRRVWPPPQVQIAHPSLGVATLVNGARFRARAGLGDFIKSAQGAGGGGGGGGGSKGGDDDDEVTKLIDKYGDRIGEVGFGGVVGFCSGYAMMKVGKAIAFVIGVGFIVVQGLNYSGVVTIKWEKAEVKVKSLFDSNKDGKVDKEDAKALWKRLKTALTHNLPAGGGFTGGFALGLCCG</sequence>
<dbReference type="InParanoid" id="D8LD19"/>
<keyword evidence="3 6" id="KW-0812">Transmembrane</keyword>
<dbReference type="AlphaFoldDB" id="D8LD19"/>
<gene>
    <name evidence="7" type="ORF">Esi_0112_0084</name>
</gene>
<accession>D8LD19</accession>